<sequence>MPLQDSSYRDFHASVWEYNPCYGGFSTAVKCFSSFVYFSRHKFWLVIVDECFFLSQDYPFEKPTDYVAMKLWQSLLSDDGHYIEYIQKEYSCCGVEEYTDWYFIEKYNRSANLLPTSCCSMKVEMECKTSDNLYYKSLVI</sequence>
<dbReference type="AlphaFoldDB" id="T1EUB4"/>
<keyword evidence="4" id="KW-0472">Membrane</keyword>
<dbReference type="InterPro" id="IPR018499">
    <property type="entry name" value="Tetraspanin/Peripherin"/>
</dbReference>
<reference evidence="6" key="3">
    <citation type="submission" date="2015-06" db="UniProtKB">
        <authorList>
            <consortium name="EnsemblMetazoa"/>
        </authorList>
    </citation>
    <scope>IDENTIFICATION</scope>
</reference>
<reference evidence="5 7" key="2">
    <citation type="journal article" date="2013" name="Nature">
        <title>Insights into bilaterian evolution from three spiralian genomes.</title>
        <authorList>
            <person name="Simakov O."/>
            <person name="Marletaz F."/>
            <person name="Cho S.J."/>
            <person name="Edsinger-Gonzales E."/>
            <person name="Havlak P."/>
            <person name="Hellsten U."/>
            <person name="Kuo D.H."/>
            <person name="Larsson T."/>
            <person name="Lv J."/>
            <person name="Arendt D."/>
            <person name="Savage R."/>
            <person name="Osoegawa K."/>
            <person name="de Jong P."/>
            <person name="Grimwood J."/>
            <person name="Chapman J.A."/>
            <person name="Shapiro H."/>
            <person name="Aerts A."/>
            <person name="Otillar R.P."/>
            <person name="Terry A.Y."/>
            <person name="Boore J.L."/>
            <person name="Grigoriev I.V."/>
            <person name="Lindberg D.R."/>
            <person name="Seaver E.C."/>
            <person name="Weisblat D.A."/>
            <person name="Putnam N.H."/>
            <person name="Rokhsar D.S."/>
        </authorList>
    </citation>
    <scope>NUCLEOTIDE SEQUENCE</scope>
</reference>
<organism evidence="6 7">
    <name type="scientific">Helobdella robusta</name>
    <name type="common">Californian leech</name>
    <dbReference type="NCBI Taxonomy" id="6412"/>
    <lineage>
        <taxon>Eukaryota</taxon>
        <taxon>Metazoa</taxon>
        <taxon>Spiralia</taxon>
        <taxon>Lophotrochozoa</taxon>
        <taxon>Annelida</taxon>
        <taxon>Clitellata</taxon>
        <taxon>Hirudinea</taxon>
        <taxon>Rhynchobdellida</taxon>
        <taxon>Glossiphoniidae</taxon>
        <taxon>Helobdella</taxon>
    </lineage>
</organism>
<dbReference type="Gene3D" id="1.10.1450.10">
    <property type="entry name" value="Tetraspanin"/>
    <property type="match status" value="1"/>
</dbReference>
<evidence type="ECO:0000256" key="1">
    <source>
        <dbReference type="ARBA" id="ARBA00004141"/>
    </source>
</evidence>
<keyword evidence="3" id="KW-1133">Transmembrane helix</keyword>
<dbReference type="OrthoDB" id="432835at2759"/>
<accession>T1EUB4</accession>
<dbReference type="CTD" id="20200164"/>
<evidence type="ECO:0000256" key="2">
    <source>
        <dbReference type="ARBA" id="ARBA00022692"/>
    </source>
</evidence>
<keyword evidence="2" id="KW-0812">Transmembrane</keyword>
<dbReference type="InterPro" id="IPR008952">
    <property type="entry name" value="Tetraspanin_EC2_sf"/>
</dbReference>
<keyword evidence="7" id="KW-1185">Reference proteome</keyword>
<dbReference type="EnsemblMetazoa" id="HelroT163648">
    <property type="protein sequence ID" value="HelroP163648"/>
    <property type="gene ID" value="HelroG163648"/>
</dbReference>
<evidence type="ECO:0000313" key="6">
    <source>
        <dbReference type="EnsemblMetazoa" id="HelroP163648"/>
    </source>
</evidence>
<evidence type="ECO:0000256" key="4">
    <source>
        <dbReference type="ARBA" id="ARBA00023136"/>
    </source>
</evidence>
<proteinExistence type="predicted"/>
<evidence type="ECO:0000313" key="7">
    <source>
        <dbReference type="Proteomes" id="UP000015101"/>
    </source>
</evidence>
<dbReference type="EMBL" id="AMQM01001414">
    <property type="status" value="NOT_ANNOTATED_CDS"/>
    <property type="molecule type" value="Genomic_DNA"/>
</dbReference>
<dbReference type="GeneID" id="20200164"/>
<dbReference type="HOGENOM" id="CLU_1837270_0_0_1"/>
<gene>
    <name evidence="6" type="primary">20200164</name>
    <name evidence="5" type="ORF">HELRODRAFT_163648</name>
</gene>
<dbReference type="Pfam" id="PF00335">
    <property type="entry name" value="Tetraspanin"/>
    <property type="match status" value="1"/>
</dbReference>
<comment type="subcellular location">
    <subcellularLocation>
        <location evidence="1">Membrane</location>
        <topology evidence="1">Multi-pass membrane protein</topology>
    </subcellularLocation>
</comment>
<dbReference type="SUPFAM" id="SSF48652">
    <property type="entry name" value="Tetraspanin"/>
    <property type="match status" value="1"/>
</dbReference>
<protein>
    <submittedName>
        <fullName evidence="5 6">Uncharacterized protein</fullName>
    </submittedName>
</protein>
<dbReference type="KEGG" id="hro:HELRODRAFT_163648"/>
<dbReference type="Proteomes" id="UP000015101">
    <property type="component" value="Unassembled WGS sequence"/>
</dbReference>
<dbReference type="GO" id="GO:0016020">
    <property type="term" value="C:membrane"/>
    <property type="evidence" value="ECO:0007669"/>
    <property type="project" value="UniProtKB-SubCell"/>
</dbReference>
<dbReference type="RefSeq" id="XP_009025716.1">
    <property type="nucleotide sequence ID" value="XM_009027468.1"/>
</dbReference>
<evidence type="ECO:0000256" key="3">
    <source>
        <dbReference type="ARBA" id="ARBA00022989"/>
    </source>
</evidence>
<dbReference type="EMBL" id="KB097495">
    <property type="protein sequence ID" value="ESN96570.1"/>
    <property type="molecule type" value="Genomic_DNA"/>
</dbReference>
<name>T1EUB4_HELRO</name>
<dbReference type="InParanoid" id="T1EUB4"/>
<reference evidence="7" key="1">
    <citation type="submission" date="2012-12" db="EMBL/GenBank/DDBJ databases">
        <authorList>
            <person name="Hellsten U."/>
            <person name="Grimwood J."/>
            <person name="Chapman J.A."/>
            <person name="Shapiro H."/>
            <person name="Aerts A."/>
            <person name="Otillar R.P."/>
            <person name="Terry A.Y."/>
            <person name="Boore J.L."/>
            <person name="Simakov O."/>
            <person name="Marletaz F."/>
            <person name="Cho S.-J."/>
            <person name="Edsinger-Gonzales E."/>
            <person name="Havlak P."/>
            <person name="Kuo D.-H."/>
            <person name="Larsson T."/>
            <person name="Lv J."/>
            <person name="Arendt D."/>
            <person name="Savage R."/>
            <person name="Osoegawa K."/>
            <person name="de Jong P."/>
            <person name="Lindberg D.R."/>
            <person name="Seaver E.C."/>
            <person name="Weisblat D.A."/>
            <person name="Putnam N.H."/>
            <person name="Grigoriev I.V."/>
            <person name="Rokhsar D.S."/>
        </authorList>
    </citation>
    <scope>NUCLEOTIDE SEQUENCE</scope>
</reference>
<evidence type="ECO:0000313" key="5">
    <source>
        <dbReference type="EMBL" id="ESN96570.1"/>
    </source>
</evidence>